<keyword evidence="2" id="KW-0813">Transport</keyword>
<feature type="transmembrane region" description="Helical" evidence="11">
    <location>
        <begin position="303"/>
        <end position="322"/>
    </location>
</feature>
<evidence type="ECO:0000256" key="9">
    <source>
        <dbReference type="ARBA" id="ARBA00023180"/>
    </source>
</evidence>
<keyword evidence="8 11" id="KW-0472">Membrane</keyword>
<evidence type="ECO:0000256" key="5">
    <source>
        <dbReference type="ARBA" id="ARBA00022741"/>
    </source>
</evidence>
<dbReference type="InterPro" id="IPR003593">
    <property type="entry name" value="AAA+_ATPase"/>
</dbReference>
<dbReference type="InterPro" id="IPR036640">
    <property type="entry name" value="ABC1_TM_sf"/>
</dbReference>
<dbReference type="FunFam" id="3.40.50.300:FF:000205">
    <property type="entry name" value="ABC transporter B family member 4"/>
    <property type="match status" value="1"/>
</dbReference>
<feature type="transmembrane region" description="Helical" evidence="11">
    <location>
        <begin position="192"/>
        <end position="211"/>
    </location>
</feature>
<accession>A0AAN9SF57</accession>
<evidence type="ECO:0000256" key="8">
    <source>
        <dbReference type="ARBA" id="ARBA00023136"/>
    </source>
</evidence>
<dbReference type="InterPro" id="IPR017871">
    <property type="entry name" value="ABC_transporter-like_CS"/>
</dbReference>
<evidence type="ECO:0000256" key="6">
    <source>
        <dbReference type="ARBA" id="ARBA00022840"/>
    </source>
</evidence>
<feature type="domain" description="ABC transmembrane type-1" evidence="13">
    <location>
        <begin position="691"/>
        <end position="825"/>
    </location>
</feature>
<keyword evidence="6" id="KW-0067">ATP-binding</keyword>
<dbReference type="GO" id="GO:0016020">
    <property type="term" value="C:membrane"/>
    <property type="evidence" value="ECO:0007669"/>
    <property type="project" value="InterPro"/>
</dbReference>
<dbReference type="Gene3D" id="3.40.50.300">
    <property type="entry name" value="P-loop containing nucleotide triphosphate hydrolases"/>
    <property type="match status" value="1"/>
</dbReference>
<feature type="transmembrane region" description="Helical" evidence="11">
    <location>
        <begin position="805"/>
        <end position="823"/>
    </location>
</feature>
<evidence type="ECO:0000256" key="3">
    <source>
        <dbReference type="ARBA" id="ARBA00022692"/>
    </source>
</evidence>
<evidence type="ECO:0000256" key="4">
    <source>
        <dbReference type="ARBA" id="ARBA00022737"/>
    </source>
</evidence>
<keyword evidence="15" id="KW-1185">Reference proteome</keyword>
<dbReference type="SUPFAM" id="SSF90123">
    <property type="entry name" value="ABC transporter transmembrane region"/>
    <property type="match status" value="2"/>
</dbReference>
<feature type="transmembrane region" description="Helical" evidence="11">
    <location>
        <begin position="728"/>
        <end position="749"/>
    </location>
</feature>
<name>A0AAN9SF57_PSOTE</name>
<keyword evidence="5" id="KW-0547">Nucleotide-binding</keyword>
<evidence type="ECO:0000259" key="13">
    <source>
        <dbReference type="PROSITE" id="PS50929"/>
    </source>
</evidence>
<dbReference type="SUPFAM" id="SSF52540">
    <property type="entry name" value="P-loop containing nucleoside triphosphate hydrolases"/>
    <property type="match status" value="1"/>
</dbReference>
<evidence type="ECO:0000313" key="15">
    <source>
        <dbReference type="Proteomes" id="UP001386955"/>
    </source>
</evidence>
<feature type="transmembrane region" description="Helical" evidence="11">
    <location>
        <begin position="684"/>
        <end position="713"/>
    </location>
</feature>
<dbReference type="CDD" id="cd18577">
    <property type="entry name" value="ABC_6TM_Pgp_ABCB1_D1_like"/>
    <property type="match status" value="1"/>
</dbReference>
<feature type="transmembrane region" description="Helical" evidence="11">
    <location>
        <begin position="270"/>
        <end position="291"/>
    </location>
</feature>
<keyword evidence="3 11" id="KW-0812">Transmembrane</keyword>
<dbReference type="Pfam" id="PF00005">
    <property type="entry name" value="ABC_tran"/>
    <property type="match status" value="1"/>
</dbReference>
<evidence type="ECO:0000313" key="14">
    <source>
        <dbReference type="EMBL" id="KAK7395499.1"/>
    </source>
</evidence>
<keyword evidence="4" id="KW-0677">Repeat</keyword>
<feature type="domain" description="ABC transmembrane type-1" evidence="13">
    <location>
        <begin position="41"/>
        <end position="330"/>
    </location>
</feature>
<comment type="caution">
    <text evidence="14">The sequence shown here is derived from an EMBL/GenBank/DDBJ whole genome shotgun (WGS) entry which is preliminary data.</text>
</comment>
<sequence length="825" mass="89665">MGRGQKGDVANQEKNQNKKNGSVGFGSIFMHADSIDWFLMILGTIGSVGEGMSTPLVLLISSRMMNSIGGSSNMSGHTFIHSINKNAEAWLCLAAASLVVCFMEGFCWTRTSERQAARMRCRYLKAVLRQDIAYFDLHVTSTSEIITSVSNDSLVIQDVISEKLPNFLMNITLFIGSYIASFALLWRLAIVGFPFVILLVIPGIIYGKTLLGLSSKIRDEYNQAGTVAEQAISSIRTVYSFVGENRTLNAFSNALQGTVKLGLRQGLAKGLAIGSNGLVFGMWSFLCYYGSRLVVYHGAKGGTVFAAGAAIAVGGLGLGTGLSNMRYFSEAGAAAERIKEVIKRVPQIDTENKDGEILATVNGEVEFDGVEFSYPSRPETVILNQFSLKIPAGKRVALVGASGSGKSTVTALLQRFYDPTAGEVRLDGVEIRKLQVKWIRSQMGLVSQEPALFATSIKENILFGKEDATEEEVVTASKAAHAHSFIQLLPNGYHTQVGERGVQLSGGQKQRIAIARAIIKKPRILLLDEATSALDTESERLVQEALDNASSGCTAIIIAHRLSTIQNADLIAVVGGGRVLEIGSHQELIRSDRGAYAAAIRLQQQQMETDRENLTAGKTVTAVTPDNPVSRTTSSNTTSQVSPGNDNDDDSNNNNYNATEGEEKVKAPSFRRLLSLSKPEWKQVLLGCLNAIVFGAVQPLYAFTMGSTILLYFNPDRDEIMRKTRNYSFVFVGLFVVSFLTNVGQHYCFGYMGEYLTKRVRETVFSKILTFEIGWFDLNENSSGAICSRLAKDANVVRSLVGDRVALLLSLCLSTILSLSAIASY</sequence>
<evidence type="ECO:0000256" key="7">
    <source>
        <dbReference type="ARBA" id="ARBA00022989"/>
    </source>
</evidence>
<dbReference type="CDD" id="cd03249">
    <property type="entry name" value="ABC_MTABC3_MDL1_MDL2"/>
    <property type="match status" value="1"/>
</dbReference>
<dbReference type="InterPro" id="IPR003439">
    <property type="entry name" value="ABC_transporter-like_ATP-bd"/>
</dbReference>
<dbReference type="PROSITE" id="PS00211">
    <property type="entry name" value="ABC_TRANSPORTER_1"/>
    <property type="match status" value="1"/>
</dbReference>
<dbReference type="GO" id="GO:0005524">
    <property type="term" value="F:ATP binding"/>
    <property type="evidence" value="ECO:0007669"/>
    <property type="project" value="UniProtKB-KW"/>
</dbReference>
<dbReference type="InterPro" id="IPR011527">
    <property type="entry name" value="ABC1_TM_dom"/>
</dbReference>
<evidence type="ECO:0000256" key="11">
    <source>
        <dbReference type="SAM" id="Phobius"/>
    </source>
</evidence>
<dbReference type="PANTHER" id="PTHR45136">
    <property type="entry name" value="ABC TRANSPORTER DOMAIN-CONTAINING PROTEIN"/>
    <property type="match status" value="1"/>
</dbReference>
<gene>
    <name evidence="14" type="ORF">VNO78_16058</name>
</gene>
<protein>
    <submittedName>
        <fullName evidence="14">Uncharacterized protein</fullName>
    </submittedName>
</protein>
<feature type="domain" description="ABC transporter" evidence="12">
    <location>
        <begin position="365"/>
        <end position="601"/>
    </location>
</feature>
<dbReference type="Gene3D" id="1.20.1560.10">
    <property type="entry name" value="ABC transporter type 1, transmembrane domain"/>
    <property type="match status" value="2"/>
</dbReference>
<dbReference type="Pfam" id="PF00664">
    <property type="entry name" value="ABC_membrane"/>
    <property type="match status" value="2"/>
</dbReference>
<dbReference type="GO" id="GO:0140359">
    <property type="term" value="F:ABC-type transporter activity"/>
    <property type="evidence" value="ECO:0007669"/>
    <property type="project" value="InterPro"/>
</dbReference>
<evidence type="ECO:0000259" key="12">
    <source>
        <dbReference type="PROSITE" id="PS50893"/>
    </source>
</evidence>
<reference evidence="14 15" key="1">
    <citation type="submission" date="2024-01" db="EMBL/GenBank/DDBJ databases">
        <title>The genomes of 5 underutilized Papilionoideae crops provide insights into root nodulation and disease resistanc.</title>
        <authorList>
            <person name="Jiang F."/>
        </authorList>
    </citation>
    <scope>NUCLEOTIDE SEQUENCE [LARGE SCALE GENOMIC DNA]</scope>
    <source>
        <strain evidence="14">DUOXIRENSHENG_FW03</strain>
        <tissue evidence="14">Leaves</tissue>
    </source>
</reference>
<evidence type="ECO:0000256" key="2">
    <source>
        <dbReference type="ARBA" id="ARBA00022448"/>
    </source>
</evidence>
<keyword evidence="9" id="KW-0325">Glycoprotein</keyword>
<evidence type="ECO:0000256" key="10">
    <source>
        <dbReference type="SAM" id="MobiDB-lite"/>
    </source>
</evidence>
<dbReference type="GO" id="GO:0016887">
    <property type="term" value="F:ATP hydrolysis activity"/>
    <property type="evidence" value="ECO:0007669"/>
    <property type="project" value="InterPro"/>
</dbReference>
<proteinExistence type="inferred from homology"/>
<comment type="similarity">
    <text evidence="1">Belongs to the ABC transporter superfamily. ABCB family. Multidrug resistance exporter (TC 3.A.1.201) subfamily.</text>
</comment>
<organism evidence="14 15">
    <name type="scientific">Psophocarpus tetragonolobus</name>
    <name type="common">Winged bean</name>
    <name type="synonym">Dolichos tetragonolobus</name>
    <dbReference type="NCBI Taxonomy" id="3891"/>
    <lineage>
        <taxon>Eukaryota</taxon>
        <taxon>Viridiplantae</taxon>
        <taxon>Streptophyta</taxon>
        <taxon>Embryophyta</taxon>
        <taxon>Tracheophyta</taxon>
        <taxon>Spermatophyta</taxon>
        <taxon>Magnoliopsida</taxon>
        <taxon>eudicotyledons</taxon>
        <taxon>Gunneridae</taxon>
        <taxon>Pentapetalae</taxon>
        <taxon>rosids</taxon>
        <taxon>fabids</taxon>
        <taxon>Fabales</taxon>
        <taxon>Fabaceae</taxon>
        <taxon>Papilionoideae</taxon>
        <taxon>50 kb inversion clade</taxon>
        <taxon>NPAAA clade</taxon>
        <taxon>indigoferoid/millettioid clade</taxon>
        <taxon>Phaseoleae</taxon>
        <taxon>Psophocarpus</taxon>
    </lineage>
</organism>
<dbReference type="PROSITE" id="PS50893">
    <property type="entry name" value="ABC_TRANSPORTER_2"/>
    <property type="match status" value="1"/>
</dbReference>
<feature type="region of interest" description="Disordered" evidence="10">
    <location>
        <begin position="608"/>
        <end position="663"/>
    </location>
</feature>
<dbReference type="Proteomes" id="UP001386955">
    <property type="component" value="Unassembled WGS sequence"/>
</dbReference>
<dbReference type="PROSITE" id="PS50929">
    <property type="entry name" value="ABC_TM1F"/>
    <property type="match status" value="2"/>
</dbReference>
<dbReference type="EMBL" id="JAYMYS010000004">
    <property type="protein sequence ID" value="KAK7395499.1"/>
    <property type="molecule type" value="Genomic_DNA"/>
</dbReference>
<dbReference type="PANTHER" id="PTHR45136:SF2">
    <property type="entry name" value="ABC TRANSPORTER DOMAIN-CONTAINING PROTEIN"/>
    <property type="match status" value="1"/>
</dbReference>
<feature type="compositionally biased region" description="Polar residues" evidence="10">
    <location>
        <begin position="616"/>
        <end position="644"/>
    </location>
</feature>
<dbReference type="InterPro" id="IPR027417">
    <property type="entry name" value="P-loop_NTPase"/>
</dbReference>
<evidence type="ECO:0000256" key="1">
    <source>
        <dbReference type="ARBA" id="ARBA00007577"/>
    </source>
</evidence>
<dbReference type="AlphaFoldDB" id="A0AAN9SF57"/>
<keyword evidence="7 11" id="KW-1133">Transmembrane helix</keyword>
<dbReference type="SMART" id="SM00382">
    <property type="entry name" value="AAA"/>
    <property type="match status" value="1"/>
</dbReference>
<feature type="transmembrane region" description="Helical" evidence="11">
    <location>
        <begin position="37"/>
        <end position="60"/>
    </location>
</feature>